<evidence type="ECO:0000313" key="3">
    <source>
        <dbReference type="EMBL" id="KAJ3479855.1"/>
    </source>
</evidence>
<protein>
    <submittedName>
        <fullName evidence="3">Uncharacterized protein</fullName>
    </submittedName>
</protein>
<evidence type="ECO:0000256" key="2">
    <source>
        <dbReference type="SAM" id="SignalP"/>
    </source>
</evidence>
<gene>
    <name evidence="3" type="ORF">NLI96_g8766</name>
</gene>
<accession>A0AAD5UX20</accession>
<dbReference type="Proteomes" id="UP001212997">
    <property type="component" value="Unassembled WGS sequence"/>
</dbReference>
<dbReference type="EMBL" id="JANAWD010000411">
    <property type="protein sequence ID" value="KAJ3479855.1"/>
    <property type="molecule type" value="Genomic_DNA"/>
</dbReference>
<dbReference type="AlphaFoldDB" id="A0AAD5UX20"/>
<comment type="caution">
    <text evidence="3">The sequence shown here is derived from an EMBL/GenBank/DDBJ whole genome shotgun (WGS) entry which is preliminary data.</text>
</comment>
<sequence length="274" mass="30576">MSNKQASRSLLVLTVCFPVSSDHILNEVFLCSCLDVYDKRSTKLVVEEDEDAANRERLSASYPYTTYDFYGTPSGALCVYKNGDAWPVHTGPESQRIIREAHPVYDHPIRATWRAICERIYTLLDDKKVLWTSIDPLAFAEAGKEIFSPLLLWIGVQPASLFYEDANTVAEAITFFLDEAGFEGIEIGFRESVVTRSTFDPKMPSFSPLRGSLPEFRKPFAPTLGLSIAPLNTPYSLLPRKQGERSCPPPHLCPRRSPSSCPSQLGPISQEPSP</sequence>
<reference evidence="3" key="1">
    <citation type="submission" date="2022-07" db="EMBL/GenBank/DDBJ databases">
        <title>Genome Sequence of Physisporinus lineatus.</title>
        <authorList>
            <person name="Buettner E."/>
        </authorList>
    </citation>
    <scope>NUCLEOTIDE SEQUENCE</scope>
    <source>
        <strain evidence="3">VT162</strain>
    </source>
</reference>
<feature type="signal peptide" evidence="2">
    <location>
        <begin position="1"/>
        <end position="21"/>
    </location>
</feature>
<keyword evidence="4" id="KW-1185">Reference proteome</keyword>
<proteinExistence type="predicted"/>
<organism evidence="3 4">
    <name type="scientific">Meripilus lineatus</name>
    <dbReference type="NCBI Taxonomy" id="2056292"/>
    <lineage>
        <taxon>Eukaryota</taxon>
        <taxon>Fungi</taxon>
        <taxon>Dikarya</taxon>
        <taxon>Basidiomycota</taxon>
        <taxon>Agaricomycotina</taxon>
        <taxon>Agaricomycetes</taxon>
        <taxon>Polyporales</taxon>
        <taxon>Meripilaceae</taxon>
        <taxon>Meripilus</taxon>
    </lineage>
</organism>
<evidence type="ECO:0000256" key="1">
    <source>
        <dbReference type="SAM" id="MobiDB-lite"/>
    </source>
</evidence>
<feature type="region of interest" description="Disordered" evidence="1">
    <location>
        <begin position="237"/>
        <end position="274"/>
    </location>
</feature>
<keyword evidence="2" id="KW-0732">Signal</keyword>
<name>A0AAD5UX20_9APHY</name>
<feature type="chain" id="PRO_5042000474" evidence="2">
    <location>
        <begin position="22"/>
        <end position="274"/>
    </location>
</feature>
<evidence type="ECO:0000313" key="4">
    <source>
        <dbReference type="Proteomes" id="UP001212997"/>
    </source>
</evidence>